<comment type="caution">
    <text evidence="2">The sequence shown here is derived from an EMBL/GenBank/DDBJ whole genome shotgun (WGS) entry which is preliminary data.</text>
</comment>
<keyword evidence="3" id="KW-1185">Reference proteome</keyword>
<dbReference type="CDD" id="cd04301">
    <property type="entry name" value="NAT_SF"/>
    <property type="match status" value="1"/>
</dbReference>
<gene>
    <name evidence="2" type="ORF">GCM10010912_10430</name>
</gene>
<reference evidence="2" key="1">
    <citation type="journal article" date="2014" name="Int. J. Syst. Evol. Microbiol.">
        <title>Complete genome sequence of Corynebacterium casei LMG S-19264T (=DSM 44701T), isolated from a smear-ripened cheese.</title>
        <authorList>
            <consortium name="US DOE Joint Genome Institute (JGI-PGF)"/>
            <person name="Walter F."/>
            <person name="Albersmeier A."/>
            <person name="Kalinowski J."/>
            <person name="Ruckert C."/>
        </authorList>
    </citation>
    <scope>NUCLEOTIDE SEQUENCE</scope>
    <source>
        <strain evidence="2">CGMCC 1.16134</strain>
    </source>
</reference>
<name>A0A917FC97_9BACL</name>
<accession>A0A917FC97</accession>
<evidence type="ECO:0000313" key="2">
    <source>
        <dbReference type="EMBL" id="GGF67381.1"/>
    </source>
</evidence>
<evidence type="ECO:0000313" key="3">
    <source>
        <dbReference type="Proteomes" id="UP000637643"/>
    </source>
</evidence>
<dbReference type="EMBL" id="BMKR01000004">
    <property type="protein sequence ID" value="GGF67381.1"/>
    <property type="molecule type" value="Genomic_DNA"/>
</dbReference>
<dbReference type="GO" id="GO:0016747">
    <property type="term" value="F:acyltransferase activity, transferring groups other than amino-acyl groups"/>
    <property type="evidence" value="ECO:0007669"/>
    <property type="project" value="InterPro"/>
</dbReference>
<reference evidence="2" key="2">
    <citation type="submission" date="2020-09" db="EMBL/GenBank/DDBJ databases">
        <authorList>
            <person name="Sun Q."/>
            <person name="Zhou Y."/>
        </authorList>
    </citation>
    <scope>NUCLEOTIDE SEQUENCE</scope>
    <source>
        <strain evidence="2">CGMCC 1.16134</strain>
    </source>
</reference>
<proteinExistence type="predicted"/>
<dbReference type="AlphaFoldDB" id="A0A917FC97"/>
<dbReference type="Gene3D" id="3.40.630.30">
    <property type="match status" value="1"/>
</dbReference>
<dbReference type="Proteomes" id="UP000637643">
    <property type="component" value="Unassembled WGS sequence"/>
</dbReference>
<sequence length="201" mass="23398">MREIDYTHYFWQNDSIRLRAVHPEDWEAHYINRFDTTARRLLENAVKLPPTITEAKSFTETYGDFASSNLTFTIENLNAENVGGIHLNRIDERNGTFHIRLHIDRDHRDQGYGTNALNILLKYAFFERRLNKFNTAVLEGNEAAAAMLRKSGCVEEGIRRQDIYTNGQYMSSILFGLTKKEYVQHLTNSRVANLSEEEQHL</sequence>
<dbReference type="Pfam" id="PF13302">
    <property type="entry name" value="Acetyltransf_3"/>
    <property type="match status" value="1"/>
</dbReference>
<dbReference type="PROSITE" id="PS51186">
    <property type="entry name" value="GNAT"/>
    <property type="match status" value="1"/>
</dbReference>
<dbReference type="SUPFAM" id="SSF55729">
    <property type="entry name" value="Acyl-CoA N-acyltransferases (Nat)"/>
    <property type="match status" value="1"/>
</dbReference>
<dbReference type="PANTHER" id="PTHR43415">
    <property type="entry name" value="SPERMIDINE N(1)-ACETYLTRANSFERASE"/>
    <property type="match status" value="1"/>
</dbReference>
<dbReference type="InterPro" id="IPR016181">
    <property type="entry name" value="Acyl_CoA_acyltransferase"/>
</dbReference>
<dbReference type="PANTHER" id="PTHR43415:SF3">
    <property type="entry name" value="GNAT-FAMILY ACETYLTRANSFERASE"/>
    <property type="match status" value="1"/>
</dbReference>
<dbReference type="RefSeq" id="WP_189022685.1">
    <property type="nucleotide sequence ID" value="NZ_BMKR01000004.1"/>
</dbReference>
<dbReference type="InterPro" id="IPR000182">
    <property type="entry name" value="GNAT_dom"/>
</dbReference>
<evidence type="ECO:0000259" key="1">
    <source>
        <dbReference type="PROSITE" id="PS51186"/>
    </source>
</evidence>
<feature type="domain" description="N-acetyltransferase" evidence="1">
    <location>
        <begin position="16"/>
        <end position="180"/>
    </location>
</feature>
<organism evidence="2 3">
    <name type="scientific">Paenibacillus albidus</name>
    <dbReference type="NCBI Taxonomy" id="2041023"/>
    <lineage>
        <taxon>Bacteria</taxon>
        <taxon>Bacillati</taxon>
        <taxon>Bacillota</taxon>
        <taxon>Bacilli</taxon>
        <taxon>Bacillales</taxon>
        <taxon>Paenibacillaceae</taxon>
        <taxon>Paenibacillus</taxon>
    </lineage>
</organism>
<protein>
    <submittedName>
        <fullName evidence="2">N-acetyltransferase</fullName>
    </submittedName>
</protein>